<accession>A0A0F4QPB3</accession>
<dbReference type="GO" id="GO:0009279">
    <property type="term" value="C:cell outer membrane"/>
    <property type="evidence" value="ECO:0007669"/>
    <property type="project" value="UniProtKB-SubCell"/>
</dbReference>
<dbReference type="OrthoDB" id="127311at2"/>
<comment type="similarity">
    <text evidence="11 12">Belongs to the TonB-dependent receptor family.</text>
</comment>
<evidence type="ECO:0000313" key="16">
    <source>
        <dbReference type="EMBL" id="KJZ09174.1"/>
    </source>
</evidence>
<dbReference type="EMBL" id="JXYA01000021">
    <property type="protein sequence ID" value="KJZ09174.1"/>
    <property type="molecule type" value="Genomic_DNA"/>
</dbReference>
<keyword evidence="10 11" id="KW-0998">Cell outer membrane</keyword>
<feature type="domain" description="TonB-dependent receptor plug" evidence="15">
    <location>
        <begin position="45"/>
        <end position="152"/>
    </location>
</feature>
<keyword evidence="16" id="KW-0675">Receptor</keyword>
<keyword evidence="4" id="KW-0410">Iron transport</keyword>
<evidence type="ECO:0000256" key="1">
    <source>
        <dbReference type="ARBA" id="ARBA00004571"/>
    </source>
</evidence>
<evidence type="ECO:0000256" key="10">
    <source>
        <dbReference type="ARBA" id="ARBA00023237"/>
    </source>
</evidence>
<evidence type="ECO:0000256" key="12">
    <source>
        <dbReference type="RuleBase" id="RU003357"/>
    </source>
</evidence>
<evidence type="ECO:0000256" key="2">
    <source>
        <dbReference type="ARBA" id="ARBA00022448"/>
    </source>
</evidence>
<keyword evidence="2 11" id="KW-0813">Transport</keyword>
<dbReference type="PROSITE" id="PS52016">
    <property type="entry name" value="TONB_DEPENDENT_REC_3"/>
    <property type="match status" value="1"/>
</dbReference>
<keyword evidence="13" id="KW-0732">Signal</keyword>
<feature type="signal peptide" evidence="13">
    <location>
        <begin position="1"/>
        <end position="22"/>
    </location>
</feature>
<protein>
    <submittedName>
        <fullName evidence="16">TonB-dependent receptor</fullName>
    </submittedName>
</protein>
<keyword evidence="7" id="KW-0406">Ion transport</keyword>
<keyword evidence="17" id="KW-1185">Reference proteome</keyword>
<evidence type="ECO:0000256" key="5">
    <source>
        <dbReference type="ARBA" id="ARBA00022692"/>
    </source>
</evidence>
<evidence type="ECO:0000259" key="15">
    <source>
        <dbReference type="Pfam" id="PF07715"/>
    </source>
</evidence>
<keyword evidence="6" id="KW-0408">Iron</keyword>
<evidence type="ECO:0000256" key="13">
    <source>
        <dbReference type="SAM" id="SignalP"/>
    </source>
</evidence>
<evidence type="ECO:0000256" key="11">
    <source>
        <dbReference type="PROSITE-ProRule" id="PRU01360"/>
    </source>
</evidence>
<reference evidence="16 17" key="1">
    <citation type="journal article" date="2015" name="BMC Genomics">
        <title>Genome mining reveals unlocked bioactive potential of marine Gram-negative bacteria.</title>
        <authorList>
            <person name="Machado H."/>
            <person name="Sonnenschein E.C."/>
            <person name="Melchiorsen J."/>
            <person name="Gram L."/>
        </authorList>
    </citation>
    <scope>NUCLEOTIDE SEQUENCE [LARGE SCALE GENOMIC DNA]</scope>
    <source>
        <strain evidence="16 17">S2471</strain>
    </source>
</reference>
<dbReference type="Pfam" id="PF07715">
    <property type="entry name" value="Plug"/>
    <property type="match status" value="1"/>
</dbReference>
<evidence type="ECO:0000259" key="14">
    <source>
        <dbReference type="Pfam" id="PF00593"/>
    </source>
</evidence>
<evidence type="ECO:0000256" key="3">
    <source>
        <dbReference type="ARBA" id="ARBA00022452"/>
    </source>
</evidence>
<dbReference type="InterPro" id="IPR039426">
    <property type="entry name" value="TonB-dep_rcpt-like"/>
</dbReference>
<proteinExistence type="inferred from homology"/>
<dbReference type="PANTHER" id="PTHR32552">
    <property type="entry name" value="FERRICHROME IRON RECEPTOR-RELATED"/>
    <property type="match status" value="1"/>
</dbReference>
<comment type="caution">
    <text evidence="16">The sequence shown here is derived from an EMBL/GenBank/DDBJ whole genome shotgun (WGS) entry which is preliminary data.</text>
</comment>
<dbReference type="InterPro" id="IPR000531">
    <property type="entry name" value="Beta-barrel_TonB"/>
</dbReference>
<feature type="domain" description="TonB-dependent receptor-like beta-barrel" evidence="14">
    <location>
        <begin position="218"/>
        <end position="655"/>
    </location>
</feature>
<organism evidence="16 17">
    <name type="scientific">Pseudoalteromonas rubra</name>
    <dbReference type="NCBI Taxonomy" id="43658"/>
    <lineage>
        <taxon>Bacteria</taxon>
        <taxon>Pseudomonadati</taxon>
        <taxon>Pseudomonadota</taxon>
        <taxon>Gammaproteobacteria</taxon>
        <taxon>Alteromonadales</taxon>
        <taxon>Pseudoalteromonadaceae</taxon>
        <taxon>Pseudoalteromonas</taxon>
    </lineage>
</organism>
<dbReference type="InterPro" id="IPR012910">
    <property type="entry name" value="Plug_dom"/>
</dbReference>
<dbReference type="SUPFAM" id="SSF56935">
    <property type="entry name" value="Porins"/>
    <property type="match status" value="1"/>
</dbReference>
<keyword evidence="8 12" id="KW-0798">TonB box</keyword>
<keyword evidence="5 11" id="KW-0812">Transmembrane</keyword>
<dbReference type="PATRIC" id="fig|43658.5.peg.2257"/>
<evidence type="ECO:0000256" key="6">
    <source>
        <dbReference type="ARBA" id="ARBA00023004"/>
    </source>
</evidence>
<dbReference type="PANTHER" id="PTHR32552:SF81">
    <property type="entry name" value="TONB-DEPENDENT OUTER MEMBRANE RECEPTOR"/>
    <property type="match status" value="1"/>
</dbReference>
<gene>
    <name evidence="16" type="ORF">TW77_10640</name>
</gene>
<evidence type="ECO:0000313" key="17">
    <source>
        <dbReference type="Proteomes" id="UP000033452"/>
    </source>
</evidence>
<keyword evidence="3 11" id="KW-1134">Transmembrane beta strand</keyword>
<keyword evidence="9 11" id="KW-0472">Membrane</keyword>
<dbReference type="Proteomes" id="UP000033452">
    <property type="component" value="Unassembled WGS sequence"/>
</dbReference>
<sequence length="697" mass="76908">MKLKLSLLSISLLAALSNQAAADELPTAAPLETIEVTGDFQRESLQTLSASASVMGEVEMTHRGASYLDELLNSTANVNFTAGASRGRFVQIRGVGLRSQFVDPITPSVGMLVDGINYSGLGGSALLFDIDQVTLYRGPQGTRFGADAMGGIIDLQSHAPTQDSALKLRLGAGNYNSYEAGLAAGTGLTDSTAGRISLYQRGSDGYVDNLYLDKPTQDQQEQLARVKLNSQLTDALTVNLAVHHIDIDNGYDGFTLDNTRHSVANLPGKDTQESDAFALSALYTGLSAFDIEFQGTGLQADTEYSYDEDWTCHDATQPKLCAAGLHPDHYESFDSYLRDHERGSLEVKLMDKQGDWVLGAYAQRRDVDLTRQYTWLSNDFRSSYDVSSQALFGQKVTHLNDQTRLITGLRVERYDSEYLDTNGFAIDQDDTMVGGKLALEYQVVPRTMIYTSLSRGYKVGGANGEALAKAKDEGFSIPASAFSFEPEYLWNAEFGVKGQSEDKKHTLAVTAFYMEREDMQLKQWRIDGVQFAGFISNAGKGENYGLEIEGQRLITDQLTLNYSLGYLDTKIEDFVTTSGANFDGREQAQAPKYQYAFSADYSVLENLVLSVGVEGKDDYFFSDSHNEQAPSQNLINASVSYYGEQWSLTAWGRNLADRDVPVRGFYFGNDPRDGYTARNYVQYGEPRVFGLTFTYDL</sequence>
<evidence type="ECO:0000256" key="8">
    <source>
        <dbReference type="ARBA" id="ARBA00023077"/>
    </source>
</evidence>
<name>A0A0F4QPB3_9GAMM</name>
<evidence type="ECO:0000256" key="4">
    <source>
        <dbReference type="ARBA" id="ARBA00022496"/>
    </source>
</evidence>
<evidence type="ECO:0000256" key="9">
    <source>
        <dbReference type="ARBA" id="ARBA00023136"/>
    </source>
</evidence>
<dbReference type="InterPro" id="IPR036942">
    <property type="entry name" value="Beta-barrel_TonB_sf"/>
</dbReference>
<dbReference type="RefSeq" id="WP_046004956.1">
    <property type="nucleotide sequence ID" value="NZ_JXYA01000021.1"/>
</dbReference>
<dbReference type="Gene3D" id="2.40.170.20">
    <property type="entry name" value="TonB-dependent receptor, beta-barrel domain"/>
    <property type="match status" value="1"/>
</dbReference>
<dbReference type="Pfam" id="PF00593">
    <property type="entry name" value="TonB_dep_Rec_b-barrel"/>
    <property type="match status" value="1"/>
</dbReference>
<evidence type="ECO:0000256" key="7">
    <source>
        <dbReference type="ARBA" id="ARBA00023065"/>
    </source>
</evidence>
<comment type="subcellular location">
    <subcellularLocation>
        <location evidence="1 11">Cell outer membrane</location>
        <topology evidence="1 11">Multi-pass membrane protein</topology>
    </subcellularLocation>
</comment>
<dbReference type="GO" id="GO:0006826">
    <property type="term" value="P:iron ion transport"/>
    <property type="evidence" value="ECO:0007669"/>
    <property type="project" value="UniProtKB-KW"/>
</dbReference>
<dbReference type="AlphaFoldDB" id="A0A0F4QPB3"/>
<feature type="chain" id="PRO_5002475981" evidence="13">
    <location>
        <begin position="23"/>
        <end position="697"/>
    </location>
</feature>